<dbReference type="GeneID" id="81438186"/>
<dbReference type="OrthoDB" id="4368117at2759"/>
<comment type="caution">
    <text evidence="1">The sequence shown here is derived from an EMBL/GenBank/DDBJ whole genome shotgun (WGS) entry which is preliminary data.</text>
</comment>
<reference evidence="1" key="1">
    <citation type="submission" date="2022-11" db="EMBL/GenBank/DDBJ databases">
        <authorList>
            <person name="Petersen C."/>
        </authorList>
    </citation>
    <scope>NUCLEOTIDE SEQUENCE</scope>
    <source>
        <strain evidence="1">IBT 29864</strain>
    </source>
</reference>
<accession>A0A9W9V896</accession>
<keyword evidence="2" id="KW-1185">Reference proteome</keyword>
<dbReference type="RefSeq" id="XP_056554420.1">
    <property type="nucleotide sequence ID" value="XM_056699007.1"/>
</dbReference>
<protein>
    <submittedName>
        <fullName evidence="1">Uncharacterized protein</fullName>
    </submittedName>
</protein>
<name>A0A9W9V896_9EURO</name>
<evidence type="ECO:0000313" key="2">
    <source>
        <dbReference type="Proteomes" id="UP001147782"/>
    </source>
</evidence>
<gene>
    <name evidence="1" type="ORF">N7496_006078</name>
</gene>
<proteinExistence type="predicted"/>
<dbReference type="Proteomes" id="UP001147782">
    <property type="component" value="Unassembled WGS sequence"/>
</dbReference>
<evidence type="ECO:0000313" key="1">
    <source>
        <dbReference type="EMBL" id="KAJ5369986.1"/>
    </source>
</evidence>
<dbReference type="AlphaFoldDB" id="A0A9W9V896"/>
<reference evidence="1" key="2">
    <citation type="journal article" date="2023" name="IMA Fungus">
        <title>Comparative genomic study of the Penicillium genus elucidates a diverse pangenome and 15 lateral gene transfer events.</title>
        <authorList>
            <person name="Petersen C."/>
            <person name="Sorensen T."/>
            <person name="Nielsen M.R."/>
            <person name="Sondergaard T.E."/>
            <person name="Sorensen J.L."/>
            <person name="Fitzpatrick D.A."/>
            <person name="Frisvad J.C."/>
            <person name="Nielsen K.L."/>
        </authorList>
    </citation>
    <scope>NUCLEOTIDE SEQUENCE</scope>
    <source>
        <strain evidence="1">IBT 29864</strain>
    </source>
</reference>
<sequence>MSSVNQIKYIKESLPAKKALEEEAKQLVSEAVSLEDEEFHPESFTTTDASVRAVLVYRKGADGAVRVTSSGTQDFWNVRTGPEEAGWAIIGVKVEQTCMFLGKPKVRLFKALES</sequence>
<dbReference type="EMBL" id="JAPZBS010000005">
    <property type="protein sequence ID" value="KAJ5369986.1"/>
    <property type="molecule type" value="Genomic_DNA"/>
</dbReference>
<organism evidence="1 2">
    <name type="scientific">Penicillium cataractarum</name>
    <dbReference type="NCBI Taxonomy" id="2100454"/>
    <lineage>
        <taxon>Eukaryota</taxon>
        <taxon>Fungi</taxon>
        <taxon>Dikarya</taxon>
        <taxon>Ascomycota</taxon>
        <taxon>Pezizomycotina</taxon>
        <taxon>Eurotiomycetes</taxon>
        <taxon>Eurotiomycetidae</taxon>
        <taxon>Eurotiales</taxon>
        <taxon>Aspergillaceae</taxon>
        <taxon>Penicillium</taxon>
    </lineage>
</organism>